<evidence type="ECO:0008006" key="2">
    <source>
        <dbReference type="Google" id="ProtNLM"/>
    </source>
</evidence>
<dbReference type="Gene3D" id="3.40.50.150">
    <property type="entry name" value="Vaccinia Virus protein VP39"/>
    <property type="match status" value="1"/>
</dbReference>
<reference evidence="1" key="1">
    <citation type="journal article" date="2014" name="Front. Microbiol.">
        <title>High frequency of phylogenetically diverse reductive dehalogenase-homologous genes in deep subseafloor sedimentary metagenomes.</title>
        <authorList>
            <person name="Kawai M."/>
            <person name="Futagami T."/>
            <person name="Toyoda A."/>
            <person name="Takaki Y."/>
            <person name="Nishi S."/>
            <person name="Hori S."/>
            <person name="Arai W."/>
            <person name="Tsubouchi T."/>
            <person name="Morono Y."/>
            <person name="Uchiyama I."/>
            <person name="Ito T."/>
            <person name="Fujiyama A."/>
            <person name="Inagaki F."/>
            <person name="Takami H."/>
        </authorList>
    </citation>
    <scope>NUCLEOTIDE SEQUENCE</scope>
    <source>
        <strain evidence="1">Expedition CK06-06</strain>
    </source>
</reference>
<feature type="non-terminal residue" evidence="1">
    <location>
        <position position="149"/>
    </location>
</feature>
<name>X1UW68_9ZZZZ</name>
<gene>
    <name evidence="1" type="ORF">S12H4_55523</name>
</gene>
<organism evidence="1">
    <name type="scientific">marine sediment metagenome</name>
    <dbReference type="NCBI Taxonomy" id="412755"/>
    <lineage>
        <taxon>unclassified sequences</taxon>
        <taxon>metagenomes</taxon>
        <taxon>ecological metagenomes</taxon>
    </lineage>
</organism>
<dbReference type="EMBL" id="BARW01035628">
    <property type="protein sequence ID" value="GAJ21743.1"/>
    <property type="molecule type" value="Genomic_DNA"/>
</dbReference>
<sequence length="149" mass="17341">MIDISLREINCSRIKNALEIGAGSAHALILLRDKCDNPSINFYVCELGKQWEEYYKIQRIQKIADFFPFKSDKTFDYIHLSHWLDHVISLNETISELNKIMNPNGYVFVEVHNTEHAYWSLPLNDTPHIHFFTQKSLVEAFVQKGGNRG</sequence>
<dbReference type="CDD" id="cd02440">
    <property type="entry name" value="AdoMet_MTases"/>
    <property type="match status" value="1"/>
</dbReference>
<dbReference type="InterPro" id="IPR029063">
    <property type="entry name" value="SAM-dependent_MTases_sf"/>
</dbReference>
<proteinExistence type="predicted"/>
<comment type="caution">
    <text evidence="1">The sequence shown here is derived from an EMBL/GenBank/DDBJ whole genome shotgun (WGS) entry which is preliminary data.</text>
</comment>
<dbReference type="SUPFAM" id="SSF53335">
    <property type="entry name" value="S-adenosyl-L-methionine-dependent methyltransferases"/>
    <property type="match status" value="1"/>
</dbReference>
<accession>X1UW68</accession>
<evidence type="ECO:0000313" key="1">
    <source>
        <dbReference type="EMBL" id="GAJ21743.1"/>
    </source>
</evidence>
<dbReference type="Pfam" id="PF13489">
    <property type="entry name" value="Methyltransf_23"/>
    <property type="match status" value="1"/>
</dbReference>
<dbReference type="AlphaFoldDB" id="X1UW68"/>
<protein>
    <recommendedName>
        <fullName evidence="2">Methyltransferase type 11 domain-containing protein</fullName>
    </recommendedName>
</protein>